<dbReference type="Gene3D" id="3.40.50.20">
    <property type="match status" value="1"/>
</dbReference>
<dbReference type="PANTHER" id="PTHR21485:SF3">
    <property type="entry name" value="N-ACYLNEURAMINATE CYTIDYLYLTRANSFERASE"/>
    <property type="match status" value="1"/>
</dbReference>
<dbReference type="SUPFAM" id="SSF53448">
    <property type="entry name" value="Nucleotide-diphospho-sugar transferases"/>
    <property type="match status" value="1"/>
</dbReference>
<comment type="caution">
    <text evidence="4">The sequence shown here is derived from an EMBL/GenBank/DDBJ whole genome shotgun (WGS) entry which is preliminary data.</text>
</comment>
<dbReference type="Proteomes" id="UP000800981">
    <property type="component" value="Unassembled WGS sequence"/>
</dbReference>
<evidence type="ECO:0000313" key="4">
    <source>
        <dbReference type="EMBL" id="NHC14603.1"/>
    </source>
</evidence>
<sequence>MTSRTVAVVPARGGSRGLPGKNLRHVGGRTLVERAVAAGLGAQGVDEVVVSSDDEEILAAGERAGATALRRPAELATDEASTVDVVRDVAAERPDAEAFVVLQPTSPLRTPADVEACLRAMARAGCAITVVAQEHPWEWGLRLDEASALTPVTGWEDLRRRRQELALTYRPNGAVYAVTRAWLCERGTLSGPGAAGVPMPAERSVDIDTAADLALAEALATADGPPGTRSAGWLLLGSGGHAASVEAVLVGAGARVVLRSDPSLASDPEAGTFADDAEALAAADALGLPAVVAVGDAAVREALADRARAMGVPLPPVVAASATVAATAELAPGVVVLEHGHVGPFARVGTVTVVNTGAVVEHDARVGAYSHVAPRAAVLGAATVGNGCLIGAGAVVLPGVEVGDRSTVGAGATVTADVPAGATVVGTPARVRGAR</sequence>
<keyword evidence="1 4" id="KW-0808">Transferase</keyword>
<keyword evidence="2" id="KW-0677">Repeat</keyword>
<dbReference type="InterPro" id="IPR001451">
    <property type="entry name" value="Hexapep"/>
</dbReference>
<proteinExistence type="predicted"/>
<dbReference type="InterPro" id="IPR003329">
    <property type="entry name" value="Cytidylyl_trans"/>
</dbReference>
<protein>
    <submittedName>
        <fullName evidence="4">NTP transferase domain-containing protein</fullName>
    </submittedName>
</protein>
<dbReference type="Gene3D" id="2.160.10.10">
    <property type="entry name" value="Hexapeptide repeat proteins"/>
    <property type="match status" value="1"/>
</dbReference>
<dbReference type="PROSITE" id="PS00101">
    <property type="entry name" value="HEXAPEP_TRANSFERASES"/>
    <property type="match status" value="1"/>
</dbReference>
<dbReference type="PANTHER" id="PTHR21485">
    <property type="entry name" value="HAD SUPERFAMILY MEMBERS CMAS AND KDSC"/>
    <property type="match status" value="1"/>
</dbReference>
<dbReference type="InterPro" id="IPR050793">
    <property type="entry name" value="CMP-NeuNAc_synthase"/>
</dbReference>
<reference evidence="4 5" key="1">
    <citation type="submission" date="2020-03" db="EMBL/GenBank/DDBJ databases">
        <title>Two novel Motilibacter sp.</title>
        <authorList>
            <person name="Liu S."/>
        </authorList>
    </citation>
    <scope>NUCLEOTIDE SEQUENCE [LARGE SCALE GENOMIC DNA]</scope>
    <source>
        <strain evidence="4 5">E257</strain>
    </source>
</reference>
<gene>
    <name evidence="4" type="ORF">G9H71_12520</name>
</gene>
<accession>A0ABX0GVR4</accession>
<dbReference type="Pfam" id="PF00132">
    <property type="entry name" value="Hexapep"/>
    <property type="match status" value="1"/>
</dbReference>
<dbReference type="InterPro" id="IPR011004">
    <property type="entry name" value="Trimer_LpxA-like_sf"/>
</dbReference>
<dbReference type="SUPFAM" id="SSF51161">
    <property type="entry name" value="Trimeric LpxA-like enzymes"/>
    <property type="match status" value="1"/>
</dbReference>
<dbReference type="GO" id="GO:0016740">
    <property type="term" value="F:transferase activity"/>
    <property type="evidence" value="ECO:0007669"/>
    <property type="project" value="UniProtKB-KW"/>
</dbReference>
<dbReference type="InterPro" id="IPR018357">
    <property type="entry name" value="Hexapep_transf_CS"/>
</dbReference>
<dbReference type="RefSeq" id="WP_166282293.1">
    <property type="nucleotide sequence ID" value="NZ_JAANNP010000008.1"/>
</dbReference>
<organism evidence="4 5">
    <name type="scientific">Motilibacter deserti</name>
    <dbReference type="NCBI Taxonomy" id="2714956"/>
    <lineage>
        <taxon>Bacteria</taxon>
        <taxon>Bacillati</taxon>
        <taxon>Actinomycetota</taxon>
        <taxon>Actinomycetes</taxon>
        <taxon>Motilibacterales</taxon>
        <taxon>Motilibacteraceae</taxon>
        <taxon>Motilibacter</taxon>
    </lineage>
</organism>
<evidence type="ECO:0000256" key="2">
    <source>
        <dbReference type="ARBA" id="ARBA00022737"/>
    </source>
</evidence>
<feature type="region of interest" description="Disordered" evidence="3">
    <location>
        <begin position="1"/>
        <end position="20"/>
    </location>
</feature>
<dbReference type="InterPro" id="IPR029044">
    <property type="entry name" value="Nucleotide-diphossugar_trans"/>
</dbReference>
<dbReference type="Pfam" id="PF02348">
    <property type="entry name" value="CTP_transf_3"/>
    <property type="match status" value="1"/>
</dbReference>
<evidence type="ECO:0000313" key="5">
    <source>
        <dbReference type="Proteomes" id="UP000800981"/>
    </source>
</evidence>
<keyword evidence="5" id="KW-1185">Reference proteome</keyword>
<name>A0ABX0GVR4_9ACTN</name>
<evidence type="ECO:0000256" key="3">
    <source>
        <dbReference type="SAM" id="MobiDB-lite"/>
    </source>
</evidence>
<evidence type="ECO:0000256" key="1">
    <source>
        <dbReference type="ARBA" id="ARBA00022679"/>
    </source>
</evidence>
<dbReference type="Gene3D" id="3.90.550.10">
    <property type="entry name" value="Spore Coat Polysaccharide Biosynthesis Protein SpsA, Chain A"/>
    <property type="match status" value="1"/>
</dbReference>
<dbReference type="EMBL" id="JAANNP010000008">
    <property type="protein sequence ID" value="NHC14603.1"/>
    <property type="molecule type" value="Genomic_DNA"/>
</dbReference>
<dbReference type="CDD" id="cd02513">
    <property type="entry name" value="CMP-NeuAc_Synthase"/>
    <property type="match status" value="1"/>
</dbReference>